<proteinExistence type="predicted"/>
<protein>
    <submittedName>
        <fullName evidence="3">Iron(III) transport system substrate-binding protein</fullName>
    </submittedName>
</protein>
<dbReference type="PROSITE" id="PS51257">
    <property type="entry name" value="PROKAR_LIPOPROTEIN"/>
    <property type="match status" value="1"/>
</dbReference>
<dbReference type="GO" id="GO:0030976">
    <property type="term" value="F:thiamine pyrophosphate binding"/>
    <property type="evidence" value="ECO:0007669"/>
    <property type="project" value="TreeGrafter"/>
</dbReference>
<dbReference type="GO" id="GO:0015888">
    <property type="term" value="P:thiamine transport"/>
    <property type="evidence" value="ECO:0007669"/>
    <property type="project" value="TreeGrafter"/>
</dbReference>
<name>A0A4R2KZK9_9FIRM</name>
<keyword evidence="4" id="KW-1185">Reference proteome</keyword>
<dbReference type="Gene3D" id="3.40.190.10">
    <property type="entry name" value="Periplasmic binding protein-like II"/>
    <property type="match status" value="2"/>
</dbReference>
<dbReference type="AlphaFoldDB" id="A0A4R2KZK9"/>
<reference evidence="3 4" key="1">
    <citation type="submission" date="2019-03" db="EMBL/GenBank/DDBJ databases">
        <title>Genomic Encyclopedia of Type Strains, Phase IV (KMG-IV): sequencing the most valuable type-strain genomes for metagenomic binning, comparative biology and taxonomic classification.</title>
        <authorList>
            <person name="Goeker M."/>
        </authorList>
    </citation>
    <scope>NUCLEOTIDE SEQUENCE [LARGE SCALE GENOMIC DNA]</scope>
    <source>
        <strain evidence="3 4">DSM 102940</strain>
    </source>
</reference>
<sequence length="371" mass="41753">MMGRNMKKSSFLLLTLLFVGMMVFSACSANNVEEESETNEEALKTNIASNQSIYSGKEGKITVYLSGSEPMIKKIEEEFEAERGDVIDLLHMGCGPLRQKVWTEKEAGQIQADVVWGSDPLMYMALADGKYLEKYVPKEFDTIKPQYQVGDGHYTLVNERYGVIIYNKDNVAKESVPKSFEDLKDKNFDGTMIMADANQSSTALALTSALYEMSGKNWDYLKAMHENHLFLTKKNGEVSSKISEGEFDIGIAPHDGVLRLHKKAKKDGYKIPVSIAWPEEGALSIQRPIAIIKNEARPDVNEKIAREFVDFILSKKVQNITTNFGFVSVRKDVALPVGVPEDVKVIPVDWRYASEHEDALRDGFKEIMQEK</sequence>
<evidence type="ECO:0000256" key="2">
    <source>
        <dbReference type="SAM" id="SignalP"/>
    </source>
</evidence>
<dbReference type="Proteomes" id="UP000294919">
    <property type="component" value="Unassembled WGS sequence"/>
</dbReference>
<feature type="chain" id="PRO_5020936008" evidence="2">
    <location>
        <begin position="29"/>
        <end position="371"/>
    </location>
</feature>
<accession>A0A4R2KZK9</accession>
<dbReference type="PANTHER" id="PTHR30006">
    <property type="entry name" value="THIAMINE-BINDING PERIPLASMIC PROTEIN-RELATED"/>
    <property type="match status" value="1"/>
</dbReference>
<dbReference type="PANTHER" id="PTHR30006:SF2">
    <property type="entry name" value="ABC TRANSPORTER SUBSTRATE-BINDING PROTEIN"/>
    <property type="match status" value="1"/>
</dbReference>
<organism evidence="3 4">
    <name type="scientific">Marinisporobacter balticus</name>
    <dbReference type="NCBI Taxonomy" id="2018667"/>
    <lineage>
        <taxon>Bacteria</taxon>
        <taxon>Bacillati</taxon>
        <taxon>Bacillota</taxon>
        <taxon>Clostridia</taxon>
        <taxon>Peptostreptococcales</taxon>
        <taxon>Thermotaleaceae</taxon>
        <taxon>Marinisporobacter</taxon>
    </lineage>
</organism>
<dbReference type="RefSeq" id="WP_165916230.1">
    <property type="nucleotide sequence ID" value="NZ_SLWV01000004.1"/>
</dbReference>
<evidence type="ECO:0000313" key="4">
    <source>
        <dbReference type="Proteomes" id="UP000294919"/>
    </source>
</evidence>
<dbReference type="EMBL" id="SLWV01000004">
    <property type="protein sequence ID" value="TCO78652.1"/>
    <property type="molecule type" value="Genomic_DNA"/>
</dbReference>
<dbReference type="PIRSF" id="PIRSF002825">
    <property type="entry name" value="CfbpA"/>
    <property type="match status" value="1"/>
</dbReference>
<gene>
    <name evidence="3" type="ORF">EV214_10435</name>
</gene>
<dbReference type="GO" id="GO:0030288">
    <property type="term" value="C:outer membrane-bounded periplasmic space"/>
    <property type="evidence" value="ECO:0007669"/>
    <property type="project" value="TreeGrafter"/>
</dbReference>
<keyword evidence="1 2" id="KW-0732">Signal</keyword>
<comment type="caution">
    <text evidence="3">The sequence shown here is derived from an EMBL/GenBank/DDBJ whole genome shotgun (WGS) entry which is preliminary data.</text>
</comment>
<dbReference type="SUPFAM" id="SSF53850">
    <property type="entry name" value="Periplasmic binding protein-like II"/>
    <property type="match status" value="1"/>
</dbReference>
<evidence type="ECO:0000256" key="1">
    <source>
        <dbReference type="ARBA" id="ARBA00022729"/>
    </source>
</evidence>
<dbReference type="GO" id="GO:0030975">
    <property type="term" value="F:thiamine binding"/>
    <property type="evidence" value="ECO:0007669"/>
    <property type="project" value="TreeGrafter"/>
</dbReference>
<dbReference type="Pfam" id="PF13343">
    <property type="entry name" value="SBP_bac_6"/>
    <property type="match status" value="1"/>
</dbReference>
<feature type="signal peptide" evidence="2">
    <location>
        <begin position="1"/>
        <end position="28"/>
    </location>
</feature>
<dbReference type="InterPro" id="IPR026045">
    <property type="entry name" value="Ferric-bd"/>
</dbReference>
<evidence type="ECO:0000313" key="3">
    <source>
        <dbReference type="EMBL" id="TCO78652.1"/>
    </source>
</evidence>